<dbReference type="GO" id="GO:0003677">
    <property type="term" value="F:DNA binding"/>
    <property type="evidence" value="ECO:0007669"/>
    <property type="project" value="UniProtKB-KW"/>
</dbReference>
<comment type="similarity">
    <text evidence="2">Belongs to the transposase mutator family.</text>
</comment>
<dbReference type="EMBL" id="DSZY01000018">
    <property type="protein sequence ID" value="HGU40358.1"/>
    <property type="molecule type" value="Genomic_DNA"/>
</dbReference>
<dbReference type="AlphaFoldDB" id="A0A7C4RVS3"/>
<keyword evidence="4" id="KW-0238">DNA-binding</keyword>
<evidence type="ECO:0000256" key="2">
    <source>
        <dbReference type="ARBA" id="ARBA00010961"/>
    </source>
</evidence>
<organism evidence="6">
    <name type="scientific">Fervidobacterium thailandense</name>
    <dbReference type="NCBI Taxonomy" id="1008305"/>
    <lineage>
        <taxon>Bacteria</taxon>
        <taxon>Thermotogati</taxon>
        <taxon>Thermotogota</taxon>
        <taxon>Thermotogae</taxon>
        <taxon>Thermotogales</taxon>
        <taxon>Fervidobacteriaceae</taxon>
        <taxon>Fervidobacterium</taxon>
    </lineage>
</organism>
<keyword evidence="3" id="KW-0815">Transposition</keyword>
<gene>
    <name evidence="6" type="ORF">ENT77_04070</name>
</gene>
<accession>A0A7C4RVS3</accession>
<dbReference type="GO" id="GO:0004803">
    <property type="term" value="F:transposase activity"/>
    <property type="evidence" value="ECO:0007669"/>
    <property type="project" value="InterPro"/>
</dbReference>
<evidence type="ECO:0000256" key="4">
    <source>
        <dbReference type="ARBA" id="ARBA00023125"/>
    </source>
</evidence>
<comment type="caution">
    <text evidence="6">The sequence shown here is derived from an EMBL/GenBank/DDBJ whole genome shotgun (WGS) entry which is preliminary data.</text>
</comment>
<reference evidence="6" key="1">
    <citation type="journal article" date="2020" name="mSystems">
        <title>Genome- and Community-Level Interaction Insights into Carbon Utilization and Element Cycling Functions of Hydrothermarchaeota in Hydrothermal Sediment.</title>
        <authorList>
            <person name="Zhou Z."/>
            <person name="Liu Y."/>
            <person name="Xu W."/>
            <person name="Pan J."/>
            <person name="Luo Z.H."/>
            <person name="Li M."/>
        </authorList>
    </citation>
    <scope>NUCLEOTIDE SEQUENCE [LARGE SCALE GENOMIC DNA]</scope>
    <source>
        <strain evidence="6">SpSt-609</strain>
    </source>
</reference>
<evidence type="ECO:0000256" key="3">
    <source>
        <dbReference type="ARBA" id="ARBA00022578"/>
    </source>
</evidence>
<evidence type="ECO:0000313" key="6">
    <source>
        <dbReference type="EMBL" id="HGU40358.1"/>
    </source>
</evidence>
<comment type="function">
    <text evidence="1">Required for the transposition of the insertion element.</text>
</comment>
<dbReference type="InterPro" id="IPR001207">
    <property type="entry name" value="Transposase_mutator"/>
</dbReference>
<protein>
    <submittedName>
        <fullName evidence="6">Uncharacterized protein</fullName>
    </submittedName>
</protein>
<dbReference type="Pfam" id="PF00872">
    <property type="entry name" value="Transposase_mut"/>
    <property type="match status" value="1"/>
</dbReference>
<keyword evidence="5" id="KW-0233">DNA recombination</keyword>
<evidence type="ECO:0000256" key="1">
    <source>
        <dbReference type="ARBA" id="ARBA00002190"/>
    </source>
</evidence>
<dbReference type="GO" id="GO:0006313">
    <property type="term" value="P:DNA transposition"/>
    <property type="evidence" value="ECO:0007669"/>
    <property type="project" value="InterPro"/>
</dbReference>
<sequence length="97" mass="11081">MLSCVVNMMSFFLIFLITKLMAYSRFLDTAIDKLNLSVPRDRNSIFCPEIIPNKYVRNDESYSNLLQSLIINGYSDSSLRNTLKALGLSYSQSDLDI</sequence>
<proteinExistence type="inferred from homology"/>
<name>A0A7C4RVS3_9BACT</name>
<evidence type="ECO:0000256" key="5">
    <source>
        <dbReference type="ARBA" id="ARBA00023172"/>
    </source>
</evidence>